<feature type="domain" description="DDE Tnp4" evidence="3">
    <location>
        <begin position="199"/>
        <end position="317"/>
    </location>
</feature>
<gene>
    <name evidence="4" type="ORF">PHYBLDRAFT_70755</name>
</gene>
<dbReference type="EMBL" id="KV441009">
    <property type="protein sequence ID" value="OAD65634.1"/>
    <property type="molecule type" value="Genomic_DNA"/>
</dbReference>
<evidence type="ECO:0000256" key="2">
    <source>
        <dbReference type="ARBA" id="ARBA00022723"/>
    </source>
</evidence>
<dbReference type="PANTHER" id="PTHR34615">
    <property type="entry name" value="PX DOMAIN-CONTAINING PROTEIN"/>
    <property type="match status" value="1"/>
</dbReference>
<protein>
    <recommendedName>
        <fullName evidence="3">DDE Tnp4 domain-containing protein</fullName>
    </recommendedName>
</protein>
<name>A0A162N417_PHYB8</name>
<dbReference type="VEuPathDB" id="FungiDB:PHYBLDRAFT_70755"/>
<sequence>MSTIQRLIAVTDAYLYYISKLIVDEGTGRALVYQSEFDPISYPFRRQGYMDISTLPDEECKYLFKFTFSQIQSLAVLLELGEKVCFREGSPSQFFIPSTEALTIMLRRMTFPARVANLTLFFGRSECTLITIFNEMIEKLYERFHTGLEFDTYQFREENLVRFSEAISKTAPTSECVGFIDGLFNRSAKPDCDQEVISNEYSSEYGLKYQAVVTPDGITSSIMGPEIGNPKDMNFYENSGLENSMREAFDFKSSNGPCYYVYGDKNYTESALIMAPFHKLPLDEVELDINKTMAGLHRVVGNEFTHVGNLWEFLRYSQTQRSDQSSFELYYTVGTFLKNIHVCYNGGNHTSRMFGVTPPTPDDYIYGLLCQ</sequence>
<proteinExistence type="predicted"/>
<reference evidence="5" key="1">
    <citation type="submission" date="2015-06" db="EMBL/GenBank/DDBJ databases">
        <title>Expansion of signal transduction pathways in fungi by whole-genome duplication.</title>
        <authorList>
            <consortium name="DOE Joint Genome Institute"/>
            <person name="Corrochano L.M."/>
            <person name="Kuo A."/>
            <person name="Marcet-Houben M."/>
            <person name="Polaino S."/>
            <person name="Salamov A."/>
            <person name="Villalobos J.M."/>
            <person name="Alvarez M.I."/>
            <person name="Avalos J."/>
            <person name="Benito E.P."/>
            <person name="Benoit I."/>
            <person name="Burger G."/>
            <person name="Camino L.P."/>
            <person name="Canovas D."/>
            <person name="Cerda-Olmedo E."/>
            <person name="Cheng J.-F."/>
            <person name="Dominguez A."/>
            <person name="Elias M."/>
            <person name="Eslava A.P."/>
            <person name="Glaser F."/>
            <person name="Grimwood J."/>
            <person name="Gutierrez G."/>
            <person name="Heitman J."/>
            <person name="Henrissat B."/>
            <person name="Iturriaga E.A."/>
            <person name="Lang B.F."/>
            <person name="Lavin J.L."/>
            <person name="Lee S."/>
            <person name="Li W."/>
            <person name="Lindquist E."/>
            <person name="Lopez-Garcia S."/>
            <person name="Luque E.M."/>
            <person name="Marcos A.T."/>
            <person name="Martin J."/>
            <person name="McCluskey K."/>
            <person name="Medina H.R."/>
            <person name="Miralles-Duran A."/>
            <person name="Miyazaki A."/>
            <person name="Munoz-Torres E."/>
            <person name="Oguiza J.A."/>
            <person name="Ohm R."/>
            <person name="Olmedo M."/>
            <person name="Orejas M."/>
            <person name="Ortiz-Castellanos L."/>
            <person name="Pisabarro A.G."/>
            <person name="Rodriguez-Romero J."/>
            <person name="Ruiz-Herrera J."/>
            <person name="Ruiz-Vazquez R."/>
            <person name="Sanz C."/>
            <person name="Schackwitz W."/>
            <person name="Schmutz J."/>
            <person name="Shahriari M."/>
            <person name="Shelest E."/>
            <person name="Silva-Franco F."/>
            <person name="Soanes D."/>
            <person name="Syed K."/>
            <person name="Tagua V.G."/>
            <person name="Talbot N.J."/>
            <person name="Thon M."/>
            <person name="De vries R.P."/>
            <person name="Wiebenga A."/>
            <person name="Yadav J.S."/>
            <person name="Braun E.L."/>
            <person name="Baker S."/>
            <person name="Garre V."/>
            <person name="Horwitz B."/>
            <person name="Torres-Martinez S."/>
            <person name="Idnurm A."/>
            <person name="Herrera-Estrella A."/>
            <person name="Gabaldon T."/>
            <person name="Grigoriev I.V."/>
        </authorList>
    </citation>
    <scope>NUCLEOTIDE SEQUENCE [LARGE SCALE GENOMIC DNA]</scope>
    <source>
        <strain evidence="5">NRRL 1555(-)</strain>
    </source>
</reference>
<keyword evidence="5" id="KW-1185">Reference proteome</keyword>
<accession>A0A162N417</accession>
<dbReference type="Proteomes" id="UP000077315">
    <property type="component" value="Unassembled WGS sequence"/>
</dbReference>
<keyword evidence="2" id="KW-0479">Metal-binding</keyword>
<dbReference type="InterPro" id="IPR027806">
    <property type="entry name" value="HARBI1_dom"/>
</dbReference>
<evidence type="ECO:0000256" key="1">
    <source>
        <dbReference type="ARBA" id="ARBA00001968"/>
    </source>
</evidence>
<comment type="cofactor">
    <cofactor evidence="1">
        <name>a divalent metal cation</name>
        <dbReference type="ChEBI" id="CHEBI:60240"/>
    </cofactor>
</comment>
<dbReference type="InParanoid" id="A0A162N417"/>
<evidence type="ECO:0000259" key="3">
    <source>
        <dbReference type="Pfam" id="PF13359"/>
    </source>
</evidence>
<dbReference type="PANTHER" id="PTHR34615:SF1">
    <property type="entry name" value="PX DOMAIN-CONTAINING PROTEIN"/>
    <property type="match status" value="1"/>
</dbReference>
<dbReference type="OrthoDB" id="5945905at2759"/>
<evidence type="ECO:0000313" key="4">
    <source>
        <dbReference type="EMBL" id="OAD65634.1"/>
    </source>
</evidence>
<organism evidence="4 5">
    <name type="scientific">Phycomyces blakesleeanus (strain ATCC 8743b / DSM 1359 / FGSC 10004 / NBRC 33097 / NRRL 1555)</name>
    <dbReference type="NCBI Taxonomy" id="763407"/>
    <lineage>
        <taxon>Eukaryota</taxon>
        <taxon>Fungi</taxon>
        <taxon>Fungi incertae sedis</taxon>
        <taxon>Mucoromycota</taxon>
        <taxon>Mucoromycotina</taxon>
        <taxon>Mucoromycetes</taxon>
        <taxon>Mucorales</taxon>
        <taxon>Phycomycetaceae</taxon>
        <taxon>Phycomyces</taxon>
    </lineage>
</organism>
<dbReference type="RefSeq" id="XP_018283674.1">
    <property type="nucleotide sequence ID" value="XM_018442329.1"/>
</dbReference>
<dbReference type="GeneID" id="29003235"/>
<dbReference type="AlphaFoldDB" id="A0A162N417"/>
<dbReference type="GO" id="GO:0046872">
    <property type="term" value="F:metal ion binding"/>
    <property type="evidence" value="ECO:0007669"/>
    <property type="project" value="UniProtKB-KW"/>
</dbReference>
<evidence type="ECO:0000313" key="5">
    <source>
        <dbReference type="Proteomes" id="UP000077315"/>
    </source>
</evidence>
<dbReference type="Pfam" id="PF13359">
    <property type="entry name" value="DDE_Tnp_4"/>
    <property type="match status" value="1"/>
</dbReference>